<accession>A0A248UH36</accession>
<dbReference type="InterPro" id="IPR002347">
    <property type="entry name" value="SDR_fam"/>
</dbReference>
<keyword evidence="2" id="KW-0560">Oxidoreductase</keyword>
<dbReference type="InterPro" id="IPR020904">
    <property type="entry name" value="Sc_DH/Rdtase_CS"/>
</dbReference>
<evidence type="ECO:0000256" key="2">
    <source>
        <dbReference type="ARBA" id="ARBA00023002"/>
    </source>
</evidence>
<dbReference type="AlphaFoldDB" id="A0A248UH36"/>
<dbReference type="EMBL" id="CP022604">
    <property type="protein sequence ID" value="ASV86137.1"/>
    <property type="molecule type" value="Genomic_DNA"/>
</dbReference>
<gene>
    <name evidence="5" type="ORF">CES85_2530</name>
    <name evidence="6" type="ORF">F3W84_07175</name>
</gene>
<reference evidence="5 7" key="1">
    <citation type="submission" date="2017-07" db="EMBL/GenBank/DDBJ databases">
        <title>Phylogenetic study on the rhizospheric bacterium Ochrobactrum sp. A44.</title>
        <authorList>
            <person name="Krzyzanowska D.M."/>
            <person name="Ossowicki A."/>
            <person name="Rajewska M."/>
            <person name="Maciag T."/>
            <person name="Kaczynski Z."/>
            <person name="Czerwicka M."/>
            <person name="Jafra S."/>
        </authorList>
    </citation>
    <scope>NUCLEOTIDE SEQUENCE [LARGE SCALE GENOMIC DNA]</scope>
    <source>
        <strain evidence="5 7">A44</strain>
    </source>
</reference>
<evidence type="ECO:0000259" key="4">
    <source>
        <dbReference type="SMART" id="SM00822"/>
    </source>
</evidence>
<dbReference type="FunFam" id="3.40.50.720:FF:000047">
    <property type="entry name" value="NADP-dependent L-serine/L-allo-threonine dehydrogenase"/>
    <property type="match status" value="1"/>
</dbReference>
<reference evidence="6 8" key="2">
    <citation type="submission" date="2019-09" db="EMBL/GenBank/DDBJ databases">
        <title>Biological control of the noxious weed angled onion (Allium triquetrum) thwarted by endophytic bacteria in Victoria, Australia.</title>
        <authorList>
            <person name="Tehranchian P."/>
            <person name="Adair R.J."/>
            <person name="Van T.H."/>
            <person name="Morrison P.D."/>
            <person name="Williams H."/>
            <person name="Lawrie A.C."/>
        </authorList>
    </citation>
    <scope>NUCLEOTIDE SEQUENCE [LARGE SCALE GENOMIC DNA]</scope>
    <source>
        <strain evidence="6 8">RPTAtOch1</strain>
    </source>
</reference>
<dbReference type="EMBL" id="VYXQ01000005">
    <property type="protein sequence ID" value="KAA9369245.1"/>
    <property type="molecule type" value="Genomic_DNA"/>
</dbReference>
<organism evidence="5 7">
    <name type="scientific">Ochrobactrum quorumnocens</name>
    <dbReference type="NCBI Taxonomy" id="271865"/>
    <lineage>
        <taxon>Bacteria</taxon>
        <taxon>Pseudomonadati</taxon>
        <taxon>Pseudomonadota</taxon>
        <taxon>Alphaproteobacteria</taxon>
        <taxon>Hyphomicrobiales</taxon>
        <taxon>Brucellaceae</taxon>
        <taxon>Brucella/Ochrobactrum group</taxon>
        <taxon>Ochrobactrum</taxon>
    </lineage>
</organism>
<dbReference type="SMART" id="SM00822">
    <property type="entry name" value="PKS_KR"/>
    <property type="match status" value="1"/>
</dbReference>
<dbReference type="PRINTS" id="PR00080">
    <property type="entry name" value="SDRFAMILY"/>
</dbReference>
<dbReference type="Proteomes" id="UP000215256">
    <property type="component" value="Chromosome 1"/>
</dbReference>
<keyword evidence="8" id="KW-1185">Reference proteome</keyword>
<feature type="domain" description="Ketoreductase" evidence="4">
    <location>
        <begin position="9"/>
        <end position="182"/>
    </location>
</feature>
<evidence type="ECO:0000313" key="7">
    <source>
        <dbReference type="Proteomes" id="UP000215256"/>
    </source>
</evidence>
<protein>
    <submittedName>
        <fullName evidence="5">Putative blue fluorescent protein</fullName>
    </submittedName>
    <submittedName>
        <fullName evidence="6">SDR family oxidoreductase</fullName>
    </submittedName>
</protein>
<dbReference type="RefSeq" id="WP_095447641.1">
    <property type="nucleotide sequence ID" value="NZ_CP022604.1"/>
</dbReference>
<evidence type="ECO:0000256" key="3">
    <source>
        <dbReference type="RuleBase" id="RU000363"/>
    </source>
</evidence>
<evidence type="ECO:0000313" key="6">
    <source>
        <dbReference type="EMBL" id="KAA9369245.1"/>
    </source>
</evidence>
<dbReference type="Pfam" id="PF00106">
    <property type="entry name" value="adh_short"/>
    <property type="match status" value="1"/>
</dbReference>
<evidence type="ECO:0000313" key="5">
    <source>
        <dbReference type="EMBL" id="ASV86137.1"/>
    </source>
</evidence>
<dbReference type="GO" id="GO:0016616">
    <property type="term" value="F:oxidoreductase activity, acting on the CH-OH group of donors, NAD or NADP as acceptor"/>
    <property type="evidence" value="ECO:0007669"/>
    <property type="project" value="UniProtKB-ARBA"/>
</dbReference>
<dbReference type="PANTHER" id="PTHR43115:SF4">
    <property type="entry name" value="DEHYDROGENASE_REDUCTASE SDR FAMILY MEMBER 11"/>
    <property type="match status" value="1"/>
</dbReference>
<dbReference type="Gene3D" id="3.40.50.720">
    <property type="entry name" value="NAD(P)-binding Rossmann-like Domain"/>
    <property type="match status" value="1"/>
</dbReference>
<evidence type="ECO:0000256" key="1">
    <source>
        <dbReference type="ARBA" id="ARBA00006484"/>
    </source>
</evidence>
<dbReference type="InterPro" id="IPR057326">
    <property type="entry name" value="KR_dom"/>
</dbReference>
<dbReference type="Proteomes" id="UP000327108">
    <property type="component" value="Unassembled WGS sequence"/>
</dbReference>
<sequence length="246" mass="26359">MSENKEKIPLVIITGASSGIGLATARMFSDRGHPLLLLARRLDAMEKLKLPNTLCKSVDVTDRQALLAAVQAAEENFGPADVIVNNAGVMLLGDVTKQNPEEWDRMLEVNVKGLLNGIHAVSSGMAARKHGTIINISSVAGRKTFANHVAYTATKFAVHGLSENLREELSAHDVRVVTIAPGAVETELLSHTNDAGIKAGYEAWKKDMGAPVLSADDVARAIVYAYDQPQGVCIREIVLAATRQQA</sequence>
<proteinExistence type="inferred from homology"/>
<name>A0A248UH36_9HYPH</name>
<dbReference type="OrthoDB" id="9810734at2"/>
<evidence type="ECO:0000313" key="8">
    <source>
        <dbReference type="Proteomes" id="UP000327108"/>
    </source>
</evidence>
<dbReference type="SUPFAM" id="SSF51735">
    <property type="entry name" value="NAD(P)-binding Rossmann-fold domains"/>
    <property type="match status" value="1"/>
</dbReference>
<dbReference type="PRINTS" id="PR00081">
    <property type="entry name" value="GDHRDH"/>
</dbReference>
<dbReference type="PROSITE" id="PS00061">
    <property type="entry name" value="ADH_SHORT"/>
    <property type="match status" value="1"/>
</dbReference>
<dbReference type="InterPro" id="IPR036291">
    <property type="entry name" value="NAD(P)-bd_dom_sf"/>
</dbReference>
<dbReference type="PANTHER" id="PTHR43115">
    <property type="entry name" value="DEHYDROGENASE/REDUCTASE SDR FAMILY MEMBER 11"/>
    <property type="match status" value="1"/>
</dbReference>
<dbReference type="KEGG" id="och:CES85_2530"/>
<comment type="similarity">
    <text evidence="1 3">Belongs to the short-chain dehydrogenases/reductases (SDR) family.</text>
</comment>